<dbReference type="GO" id="GO:0009903">
    <property type="term" value="P:chloroplast avoidance movement"/>
    <property type="evidence" value="ECO:0007669"/>
    <property type="project" value="TreeGrafter"/>
</dbReference>
<dbReference type="PANTHER" id="PTHR32054">
    <property type="entry name" value="HEAVY CHAIN, PUTATIVE, EXPRESSED-RELATED-RELATED"/>
    <property type="match status" value="1"/>
</dbReference>
<evidence type="ECO:0000256" key="3">
    <source>
        <dbReference type="SAM" id="Coils"/>
    </source>
</evidence>
<accession>A0AAD1YWP7</accession>
<dbReference type="InterPro" id="IPR008545">
    <property type="entry name" value="Web"/>
</dbReference>
<evidence type="ECO:0000256" key="1">
    <source>
        <dbReference type="ARBA" id="ARBA00005485"/>
    </source>
</evidence>
<dbReference type="GO" id="GO:0005829">
    <property type="term" value="C:cytosol"/>
    <property type="evidence" value="ECO:0007669"/>
    <property type="project" value="TreeGrafter"/>
</dbReference>
<evidence type="ECO:0000313" key="4">
    <source>
        <dbReference type="EMBL" id="CAI9757923.1"/>
    </source>
</evidence>
<keyword evidence="2 3" id="KW-0175">Coiled coil</keyword>
<comment type="similarity">
    <text evidence="1">Belongs to the WEB family.</text>
</comment>
<feature type="coiled-coil region" evidence="3">
    <location>
        <begin position="90"/>
        <end position="176"/>
    </location>
</feature>
<dbReference type="PANTHER" id="PTHR32054:SF31">
    <property type="entry name" value="PROTEIN WEAK CHLOROPLAST MOVEMENT UNDER BLUE LIGHT 1"/>
    <property type="match status" value="1"/>
</dbReference>
<feature type="coiled-coil region" evidence="3">
    <location>
        <begin position="5"/>
        <end position="49"/>
    </location>
</feature>
<keyword evidence="5" id="KW-1185">Reference proteome</keyword>
<protein>
    <submittedName>
        <fullName evidence="4">Uncharacterized protein</fullName>
    </submittedName>
</protein>
<dbReference type="EMBL" id="OU503038">
    <property type="protein sequence ID" value="CAI9757923.1"/>
    <property type="molecule type" value="Genomic_DNA"/>
</dbReference>
<reference evidence="4" key="1">
    <citation type="submission" date="2023-05" db="EMBL/GenBank/DDBJ databases">
        <authorList>
            <person name="Huff M."/>
        </authorList>
    </citation>
    <scope>NUCLEOTIDE SEQUENCE</scope>
</reference>
<proteinExistence type="inferred from homology"/>
<dbReference type="GO" id="GO:0009904">
    <property type="term" value="P:chloroplast accumulation movement"/>
    <property type="evidence" value="ECO:0007669"/>
    <property type="project" value="TreeGrafter"/>
</dbReference>
<dbReference type="AlphaFoldDB" id="A0AAD1YWP7"/>
<name>A0AAD1YWP7_9LAMI</name>
<dbReference type="Pfam" id="PF05701">
    <property type="entry name" value="WEMBL"/>
    <property type="match status" value="1"/>
</dbReference>
<evidence type="ECO:0000313" key="5">
    <source>
        <dbReference type="Proteomes" id="UP000834106"/>
    </source>
</evidence>
<gene>
    <name evidence="4" type="ORF">FPE_LOCUS5353</name>
</gene>
<organism evidence="4 5">
    <name type="scientific">Fraxinus pennsylvanica</name>
    <dbReference type="NCBI Taxonomy" id="56036"/>
    <lineage>
        <taxon>Eukaryota</taxon>
        <taxon>Viridiplantae</taxon>
        <taxon>Streptophyta</taxon>
        <taxon>Embryophyta</taxon>
        <taxon>Tracheophyta</taxon>
        <taxon>Spermatophyta</taxon>
        <taxon>Magnoliopsida</taxon>
        <taxon>eudicotyledons</taxon>
        <taxon>Gunneridae</taxon>
        <taxon>Pentapetalae</taxon>
        <taxon>asterids</taxon>
        <taxon>lamiids</taxon>
        <taxon>Lamiales</taxon>
        <taxon>Oleaceae</taxon>
        <taxon>Oleeae</taxon>
        <taxon>Fraxinus</taxon>
    </lineage>
</organism>
<dbReference type="Proteomes" id="UP000834106">
    <property type="component" value="Chromosome 3"/>
</dbReference>
<evidence type="ECO:0000256" key="2">
    <source>
        <dbReference type="ARBA" id="ARBA00023054"/>
    </source>
</evidence>
<sequence>MKDGTLNWEKELKQAEEELEKLNEQTLSANDLKSKLDAVSVLLRELKSELVAYMESTVEHETFEEENLRDIVEEPEKKTRLEVNYLKVAATSLNSELEKEKSELNAIQQREGMASIAIASLETELNSTKSEIAFIQMKEKEERDKVVELPKKLQEADQAKSLAQIAREELRKVEEVESLNKRMIE</sequence>